<sequence length="593" mass="59278">MTLYMPDGLQWLAWIAGTTWPEGDEDAAWAASRAWETASNELKAQLAGIDEARLATVAAYPQGEGGAAMGARYDVLRSGDQSVEALAELMQTISDSAFDMGTEIQATKLTVIVTLAWLALEILWAWLFPPTAPAVEAAAITTTRSFLKVFEDAVQKIITNIAARLGAPTVKRHFWTRAVQLRPVLPTAKGYGVYGARAIEAAAITGTINGAVQVGQLGAHKRRHFNGGEFGLSIFAGVAGMIPGREVGRYLGKGIDKVAGKNLDNVAGRVGRGVVIGGTSGAVGTGFGNVAAGAVTGDWSSFASGAGWVGGIARGGLVGGARGGFALGTAIPPGRGDIRSYVWMPKSSSGTTGHPPVTDGSSTSGSAGSSTHSGRTESGSSSGSGGTVYHDATSGPTSRAGASTGSGQTVYHDAASTISGSSSSSASGSSSSGSSSGSGSTTSGGGQSGHFTGRPPTSWESSVDGWGANGRPPPGNTGLVGGVPLPPAPVGTPPASTGSAPNGGAPRITGAPNTHGNPIAAGAGEPFLGEGKDVRGKPRPKEWPSIEPLPDAFTPPPGGAAQSSAWLPPAPSPGAEQHAAAAGPEDVDIPFTP</sequence>
<protein>
    <recommendedName>
        <fullName evidence="2">Outer membrane channel protein CpnT-like N-terminal domain-containing protein</fullName>
    </recommendedName>
</protein>
<accession>A0ABV3FYK3</accession>
<evidence type="ECO:0000313" key="3">
    <source>
        <dbReference type="EMBL" id="MEV0710418.1"/>
    </source>
</evidence>
<gene>
    <name evidence="3" type="ORF">AB0I48_22900</name>
</gene>
<proteinExistence type="predicted"/>
<feature type="compositionally biased region" description="Low complexity" evidence="1">
    <location>
        <begin position="358"/>
        <end position="381"/>
    </location>
</feature>
<evidence type="ECO:0000313" key="4">
    <source>
        <dbReference type="Proteomes" id="UP001551695"/>
    </source>
</evidence>
<organism evidence="3 4">
    <name type="scientific">Nocardia aurea</name>
    <dbReference type="NCBI Taxonomy" id="2144174"/>
    <lineage>
        <taxon>Bacteria</taxon>
        <taxon>Bacillati</taxon>
        <taxon>Actinomycetota</taxon>
        <taxon>Actinomycetes</taxon>
        <taxon>Mycobacteriales</taxon>
        <taxon>Nocardiaceae</taxon>
        <taxon>Nocardia</taxon>
    </lineage>
</organism>
<dbReference type="Pfam" id="PF25547">
    <property type="entry name" value="WXG100_2"/>
    <property type="match status" value="1"/>
</dbReference>
<comment type="caution">
    <text evidence="3">The sequence shown here is derived from an EMBL/GenBank/DDBJ whole genome shotgun (WGS) entry which is preliminary data.</text>
</comment>
<dbReference type="RefSeq" id="WP_357786308.1">
    <property type="nucleotide sequence ID" value="NZ_JBFAKC010000010.1"/>
</dbReference>
<dbReference type="InterPro" id="IPR057746">
    <property type="entry name" value="CpnT-like_N"/>
</dbReference>
<feature type="compositionally biased region" description="Low complexity" evidence="1">
    <location>
        <begin position="414"/>
        <end position="441"/>
    </location>
</feature>
<feature type="region of interest" description="Disordered" evidence="1">
    <location>
        <begin position="342"/>
        <end position="593"/>
    </location>
</feature>
<evidence type="ECO:0000256" key="1">
    <source>
        <dbReference type="SAM" id="MobiDB-lite"/>
    </source>
</evidence>
<reference evidence="3 4" key="1">
    <citation type="submission" date="2024-06" db="EMBL/GenBank/DDBJ databases">
        <title>The Natural Products Discovery Center: Release of the First 8490 Sequenced Strains for Exploring Actinobacteria Biosynthetic Diversity.</title>
        <authorList>
            <person name="Kalkreuter E."/>
            <person name="Kautsar S.A."/>
            <person name="Yang D."/>
            <person name="Bader C.D."/>
            <person name="Teijaro C.N."/>
            <person name="Fluegel L."/>
            <person name="Davis C.M."/>
            <person name="Simpson J.R."/>
            <person name="Lauterbach L."/>
            <person name="Steele A.D."/>
            <person name="Gui C."/>
            <person name="Meng S."/>
            <person name="Li G."/>
            <person name="Viehrig K."/>
            <person name="Ye F."/>
            <person name="Su P."/>
            <person name="Kiefer A.F."/>
            <person name="Nichols A."/>
            <person name="Cepeda A.J."/>
            <person name="Yan W."/>
            <person name="Fan B."/>
            <person name="Jiang Y."/>
            <person name="Adhikari A."/>
            <person name="Zheng C.-J."/>
            <person name="Schuster L."/>
            <person name="Cowan T.M."/>
            <person name="Smanski M.J."/>
            <person name="Chevrette M.G."/>
            <person name="De Carvalho L.P.S."/>
            <person name="Shen B."/>
        </authorList>
    </citation>
    <scope>NUCLEOTIDE SEQUENCE [LARGE SCALE GENOMIC DNA]</scope>
    <source>
        <strain evidence="3 4">NPDC050403</strain>
    </source>
</reference>
<evidence type="ECO:0000259" key="2">
    <source>
        <dbReference type="Pfam" id="PF25547"/>
    </source>
</evidence>
<name>A0ABV3FYK3_9NOCA</name>
<feature type="domain" description="Outer membrane channel protein CpnT-like N-terminal" evidence="2">
    <location>
        <begin position="12"/>
        <end position="138"/>
    </location>
</feature>
<feature type="compositionally biased region" description="Polar residues" evidence="1">
    <location>
        <begin position="394"/>
        <end position="409"/>
    </location>
</feature>
<keyword evidence="4" id="KW-1185">Reference proteome</keyword>
<dbReference type="EMBL" id="JBFAKC010000010">
    <property type="protein sequence ID" value="MEV0710418.1"/>
    <property type="molecule type" value="Genomic_DNA"/>
</dbReference>
<feature type="compositionally biased region" description="Basic and acidic residues" evidence="1">
    <location>
        <begin position="530"/>
        <end position="544"/>
    </location>
</feature>
<dbReference type="Proteomes" id="UP001551695">
    <property type="component" value="Unassembled WGS sequence"/>
</dbReference>